<reference evidence="1 2" key="2">
    <citation type="journal article" date="2022" name="Mol. Ecol. Resour.">
        <title>The genomes of chicory, endive, great burdock and yacon provide insights into Asteraceae paleo-polyploidization history and plant inulin production.</title>
        <authorList>
            <person name="Fan W."/>
            <person name="Wang S."/>
            <person name="Wang H."/>
            <person name="Wang A."/>
            <person name="Jiang F."/>
            <person name="Liu H."/>
            <person name="Zhao H."/>
            <person name="Xu D."/>
            <person name="Zhang Y."/>
        </authorList>
    </citation>
    <scope>NUCLEOTIDE SEQUENCE [LARGE SCALE GENOMIC DNA]</scope>
    <source>
        <strain evidence="2">cv. Punajuju</strain>
        <tissue evidence="1">Leaves</tissue>
    </source>
</reference>
<comment type="caution">
    <text evidence="1">The sequence shown here is derived from an EMBL/GenBank/DDBJ whole genome shotgun (WGS) entry which is preliminary data.</text>
</comment>
<evidence type="ECO:0000313" key="2">
    <source>
        <dbReference type="Proteomes" id="UP001055811"/>
    </source>
</evidence>
<name>A0ACB8YYR0_CICIN</name>
<keyword evidence="2" id="KW-1185">Reference proteome</keyword>
<reference evidence="2" key="1">
    <citation type="journal article" date="2022" name="Mol. Ecol. Resour.">
        <title>The genomes of chicory, endive, great burdock and yacon provide insights into Asteraceae palaeo-polyploidization history and plant inulin production.</title>
        <authorList>
            <person name="Fan W."/>
            <person name="Wang S."/>
            <person name="Wang H."/>
            <person name="Wang A."/>
            <person name="Jiang F."/>
            <person name="Liu H."/>
            <person name="Zhao H."/>
            <person name="Xu D."/>
            <person name="Zhang Y."/>
        </authorList>
    </citation>
    <scope>NUCLEOTIDE SEQUENCE [LARGE SCALE GENOMIC DNA]</scope>
    <source>
        <strain evidence="2">cv. Punajuju</strain>
    </source>
</reference>
<proteinExistence type="predicted"/>
<evidence type="ECO:0000313" key="1">
    <source>
        <dbReference type="EMBL" id="KAI3690432.1"/>
    </source>
</evidence>
<protein>
    <submittedName>
        <fullName evidence="1">Uncharacterized protein</fullName>
    </submittedName>
</protein>
<dbReference type="Proteomes" id="UP001055811">
    <property type="component" value="Linkage Group LG09"/>
</dbReference>
<accession>A0ACB8YYR0</accession>
<sequence length="463" mass="52898">MEDIKFMRRKKDILLLELQALEQNISLYEDMTTATKVPEDESIKTKASPAQTETGKDKIKSVDSSCFAKKQNEEPSSSKKTTDLIKSSTSVFENNRMTLLSPSKNSTAKIEDLTPDYMKALRKPSENFYVIYSGPHKGIHTDWGVTEDFCKNDKVTCKKFNNESLAKRSLQTYSDQGNSKSQITLLRPKMQKKKEEHRDQRFLVPDEMEKAIISFSDFRNLWLKARSLSPEDLVQEKMFSTDKKSKSLFNFIEGADASIVHSAFKAGLIDNIYPSNNLQEIRDFPQGIIKAIKDFRKKVLKAKDSPIYIKVTSSIPDWKHEEKFCSYHFLEIGIAKATRELQVSQIIEDSDRPFPDILHTVRIQGLRRIAEKLSESISSGKRKVNYVDSDTIVTSRSFSNHTAEDQTLISRFGKAFLDNSFEATPETKTSFCKQVEQLFEDHAQEAVLGFDHYNTGWPRSSSG</sequence>
<gene>
    <name evidence="1" type="ORF">L2E82_48457</name>
</gene>
<organism evidence="1 2">
    <name type="scientific">Cichorium intybus</name>
    <name type="common">Chicory</name>
    <dbReference type="NCBI Taxonomy" id="13427"/>
    <lineage>
        <taxon>Eukaryota</taxon>
        <taxon>Viridiplantae</taxon>
        <taxon>Streptophyta</taxon>
        <taxon>Embryophyta</taxon>
        <taxon>Tracheophyta</taxon>
        <taxon>Spermatophyta</taxon>
        <taxon>Magnoliopsida</taxon>
        <taxon>eudicotyledons</taxon>
        <taxon>Gunneridae</taxon>
        <taxon>Pentapetalae</taxon>
        <taxon>asterids</taxon>
        <taxon>campanulids</taxon>
        <taxon>Asterales</taxon>
        <taxon>Asteraceae</taxon>
        <taxon>Cichorioideae</taxon>
        <taxon>Cichorieae</taxon>
        <taxon>Cichoriinae</taxon>
        <taxon>Cichorium</taxon>
    </lineage>
</organism>
<dbReference type="EMBL" id="CM042017">
    <property type="protein sequence ID" value="KAI3690432.1"/>
    <property type="molecule type" value="Genomic_DNA"/>
</dbReference>